<dbReference type="Proteomes" id="UP000054226">
    <property type="component" value="Unassembled WGS sequence"/>
</dbReference>
<gene>
    <name evidence="1" type="ORF">H074_21367</name>
</gene>
<proteinExistence type="predicted"/>
<dbReference type="RefSeq" id="WP_007032122.1">
    <property type="nucleotide sequence ID" value="NZ_AOHO01000061.1"/>
</dbReference>
<organism evidence="1 2">
    <name type="scientific">Amycolatopsis decaplanina DSM 44594</name>
    <dbReference type="NCBI Taxonomy" id="1284240"/>
    <lineage>
        <taxon>Bacteria</taxon>
        <taxon>Bacillati</taxon>
        <taxon>Actinomycetota</taxon>
        <taxon>Actinomycetes</taxon>
        <taxon>Pseudonocardiales</taxon>
        <taxon>Pseudonocardiaceae</taxon>
        <taxon>Amycolatopsis</taxon>
    </lineage>
</organism>
<comment type="caution">
    <text evidence="1">The sequence shown here is derived from an EMBL/GenBank/DDBJ whole genome shotgun (WGS) entry which is preliminary data.</text>
</comment>
<reference evidence="1 2" key="1">
    <citation type="journal article" date="2013" name="Genome Announc.">
        <title>Draft Genome Sequence of Amycolatopsis decaplanina Strain DSM 44594T.</title>
        <authorList>
            <person name="Kaur N."/>
            <person name="Kumar S."/>
            <person name="Bala M."/>
            <person name="Raghava G.P."/>
            <person name="Mayilraj S."/>
        </authorList>
    </citation>
    <scope>NUCLEOTIDE SEQUENCE [LARGE SCALE GENOMIC DNA]</scope>
    <source>
        <strain evidence="1 2">DSM 44594</strain>
    </source>
</reference>
<evidence type="ECO:0000313" key="2">
    <source>
        <dbReference type="Proteomes" id="UP000054226"/>
    </source>
</evidence>
<name>M2X7X9_9PSEU</name>
<protein>
    <recommendedName>
        <fullName evidence="3">UDP-N-acetylglucosamine 2-epimerase domain-containing protein</fullName>
    </recommendedName>
</protein>
<keyword evidence="2" id="KW-1185">Reference proteome</keyword>
<accession>M2X7X9</accession>
<evidence type="ECO:0000313" key="1">
    <source>
        <dbReference type="EMBL" id="EME57156.1"/>
    </source>
</evidence>
<evidence type="ECO:0008006" key="3">
    <source>
        <dbReference type="Google" id="ProtNLM"/>
    </source>
</evidence>
<sequence>MVVSREMWIRGPVGAGAEARVTRAGCRTALVVVPTMTAGTRLLDIVPLLESDHRVQVVFTVPHTTDHWPGVEEFVRAQHGLLLPWEQAVQHTFDLVLAASHRHLEQLRGPILLVGHGAGTMKSHLYSRKAESPVLPATGLDRELLTYRGRILPSVLALATEEERTALGSLCPEVLPAAVVAGDICLDRMIDGDRFREHYRQVLGLNPRQRLVTISSTWSTDSIFGRVPSLCKAVLDALPSSRYSVAAVLHPNVWTVHGRRQVAAWLSDCAEAGLLLIPPDRGWQATMIASDWVIGDHGSTTAYAAAIGRPVTVATDPGDRLRPGSIADLVRRNSPLLESGPLPAQETEAIRCREHLRPVATAAISSRPGQAAAILRSEMYRLLGLPEPDCPPSVPMLPAPLPIEV</sequence>
<dbReference type="AlphaFoldDB" id="M2X7X9"/>
<dbReference type="SUPFAM" id="SSF53756">
    <property type="entry name" value="UDP-Glycosyltransferase/glycogen phosphorylase"/>
    <property type="match status" value="1"/>
</dbReference>
<dbReference type="EMBL" id="AOHO01000061">
    <property type="protein sequence ID" value="EME57156.1"/>
    <property type="molecule type" value="Genomic_DNA"/>
</dbReference>
<dbReference type="PATRIC" id="fig|1284240.4.peg.4336"/>